<reference evidence="2" key="2">
    <citation type="submission" date="2012-08" db="EMBL/GenBank/DDBJ databases">
        <title>Genome sequence of Kazachstania naganishii.</title>
        <authorList>
            <person name="Gordon J.L."/>
            <person name="Armisen D."/>
            <person name="Proux-Wera E."/>
            <person name="OhEigeartaigh S.S."/>
            <person name="Byrne K.P."/>
            <person name="Wolfe K.H."/>
        </authorList>
    </citation>
    <scope>NUCLEOTIDE SEQUENCE [LARGE SCALE GENOMIC DNA]</scope>
    <source>
        <strain evidence="2">ATCC MYA-139 / BCRC 22969 / CBS 8797 / CCRC 22969 / KCTC 17520 / NBRC 10181 / NCYC 3082</strain>
    </source>
</reference>
<dbReference type="HOGENOM" id="CLU_126659_0_0_1"/>
<proteinExistence type="predicted"/>
<gene>
    <name evidence="1" type="primary">KNAG0C03730</name>
    <name evidence="1" type="ordered locus">KNAG_0C03730</name>
</gene>
<dbReference type="GeneID" id="34525157"/>
<evidence type="ECO:0000313" key="1">
    <source>
        <dbReference type="EMBL" id="CCK69477.1"/>
    </source>
</evidence>
<reference evidence="1 2" key="1">
    <citation type="journal article" date="2011" name="Proc. Natl. Acad. Sci. U.S.A.">
        <title>Evolutionary erosion of yeast sex chromosomes by mating-type switching accidents.</title>
        <authorList>
            <person name="Gordon J.L."/>
            <person name="Armisen D."/>
            <person name="Proux-Wera E."/>
            <person name="Oheigeartaigh S.S."/>
            <person name="Byrne K.P."/>
            <person name="Wolfe K.H."/>
        </authorList>
    </citation>
    <scope>NUCLEOTIDE SEQUENCE [LARGE SCALE GENOMIC DNA]</scope>
    <source>
        <strain evidence="2">ATCC MYA-139 / BCRC 22969 / CBS 8797 / CCRC 22969 / KCTC 17520 / NBRC 10181 / NCYC 3082</strain>
    </source>
</reference>
<dbReference type="RefSeq" id="XP_022463723.1">
    <property type="nucleotide sequence ID" value="XM_022607092.1"/>
</dbReference>
<dbReference type="OrthoDB" id="4063176at2759"/>
<accession>J7RWU8</accession>
<dbReference type="Proteomes" id="UP000006310">
    <property type="component" value="Chromosome 3"/>
</dbReference>
<name>J7RWU8_HUIN7</name>
<dbReference type="AlphaFoldDB" id="J7RWU8"/>
<evidence type="ECO:0000313" key="2">
    <source>
        <dbReference type="Proteomes" id="UP000006310"/>
    </source>
</evidence>
<sequence>MDQATSRSYLSETMLGSETPIVYSSLQECSHCDGGGNIRRGSFNGDGINDRQYMGTPPCHYCFCISTSQSQGFSWNQDLFASQYQQSFKVEYDGHEDSIDKLIDMSSNKFTQSHLYWGRRSRRTSDNCVSLVADSRNGVHHKTTWETIDLENEPDTPENIHLKWLINQTSS</sequence>
<organism evidence="1 2">
    <name type="scientific">Huiozyma naganishii (strain ATCC MYA-139 / BCRC 22969 / CBS 8797 / KCTC 17520 / NBRC 10181 / NCYC 3082 / Yp74L-3)</name>
    <name type="common">Yeast</name>
    <name type="synonym">Kazachstania naganishii</name>
    <dbReference type="NCBI Taxonomy" id="1071383"/>
    <lineage>
        <taxon>Eukaryota</taxon>
        <taxon>Fungi</taxon>
        <taxon>Dikarya</taxon>
        <taxon>Ascomycota</taxon>
        <taxon>Saccharomycotina</taxon>
        <taxon>Saccharomycetes</taxon>
        <taxon>Saccharomycetales</taxon>
        <taxon>Saccharomycetaceae</taxon>
        <taxon>Huiozyma</taxon>
    </lineage>
</organism>
<protein>
    <submittedName>
        <fullName evidence="1">Uncharacterized protein</fullName>
    </submittedName>
</protein>
<dbReference type="KEGG" id="kng:KNAG_0C03730"/>
<dbReference type="eggNOG" id="ENOG502S4UZ">
    <property type="taxonomic scope" value="Eukaryota"/>
</dbReference>
<keyword evidence="2" id="KW-1185">Reference proteome</keyword>
<dbReference type="EMBL" id="HE978316">
    <property type="protein sequence ID" value="CCK69477.1"/>
    <property type="molecule type" value="Genomic_DNA"/>
</dbReference>